<reference evidence="1 2" key="1">
    <citation type="journal article" date="2024" name="J Genomics">
        <title>Draft genome sequencing and assembly of Favolaschia claudopus CIRM-BRFM 2984 isolated from oak limbs.</title>
        <authorList>
            <person name="Navarro D."/>
            <person name="Drula E."/>
            <person name="Chaduli D."/>
            <person name="Cazenave R."/>
            <person name="Ahrendt S."/>
            <person name="Wang J."/>
            <person name="Lipzen A."/>
            <person name="Daum C."/>
            <person name="Barry K."/>
            <person name="Grigoriev I.V."/>
            <person name="Favel A."/>
            <person name="Rosso M.N."/>
            <person name="Martin F."/>
        </authorList>
    </citation>
    <scope>NUCLEOTIDE SEQUENCE [LARGE SCALE GENOMIC DNA]</scope>
    <source>
        <strain evidence="1 2">CIRM-BRFM 2984</strain>
    </source>
</reference>
<dbReference type="EMBL" id="JAWWNJ010000063">
    <property type="protein sequence ID" value="KAK7012859.1"/>
    <property type="molecule type" value="Genomic_DNA"/>
</dbReference>
<name>A0AAW0AID8_9AGAR</name>
<dbReference type="Proteomes" id="UP001362999">
    <property type="component" value="Unassembled WGS sequence"/>
</dbReference>
<proteinExistence type="predicted"/>
<sequence length="101" mass="11272">MYGGLTISNEEGVRWLKEKYGISLAKDHSEDGTVRLALQDLLMDEEGWPFDVHYAPPKEPSADGHSSCDFLAVTQIENGVWEHQSWGSVDIPEHQMKGDTG</sequence>
<gene>
    <name evidence="1" type="ORF">R3P38DRAFT_1563516</name>
</gene>
<comment type="caution">
    <text evidence="1">The sequence shown here is derived from an EMBL/GenBank/DDBJ whole genome shotgun (WGS) entry which is preliminary data.</text>
</comment>
<evidence type="ECO:0000313" key="1">
    <source>
        <dbReference type="EMBL" id="KAK7012859.1"/>
    </source>
</evidence>
<dbReference type="AlphaFoldDB" id="A0AAW0AID8"/>
<keyword evidence="2" id="KW-1185">Reference proteome</keyword>
<organism evidence="1 2">
    <name type="scientific">Favolaschia claudopus</name>
    <dbReference type="NCBI Taxonomy" id="2862362"/>
    <lineage>
        <taxon>Eukaryota</taxon>
        <taxon>Fungi</taxon>
        <taxon>Dikarya</taxon>
        <taxon>Basidiomycota</taxon>
        <taxon>Agaricomycotina</taxon>
        <taxon>Agaricomycetes</taxon>
        <taxon>Agaricomycetidae</taxon>
        <taxon>Agaricales</taxon>
        <taxon>Marasmiineae</taxon>
        <taxon>Mycenaceae</taxon>
        <taxon>Favolaschia</taxon>
    </lineage>
</organism>
<evidence type="ECO:0000313" key="2">
    <source>
        <dbReference type="Proteomes" id="UP001362999"/>
    </source>
</evidence>
<accession>A0AAW0AID8</accession>
<protein>
    <submittedName>
        <fullName evidence="1">Uncharacterized protein</fullName>
    </submittedName>
</protein>